<name>A4X7V6_SALTO</name>
<keyword evidence="2" id="KW-0812">Transmembrane</keyword>
<keyword evidence="2" id="KW-0472">Membrane</keyword>
<dbReference type="AlphaFoldDB" id="A4X7V6"/>
<organism evidence="3 4">
    <name type="scientific">Salinispora tropica (strain ATCC BAA-916 / DSM 44818 / JCM 13857 / NBRC 105044 / CNB-440)</name>
    <dbReference type="NCBI Taxonomy" id="369723"/>
    <lineage>
        <taxon>Bacteria</taxon>
        <taxon>Bacillati</taxon>
        <taxon>Actinomycetota</taxon>
        <taxon>Actinomycetes</taxon>
        <taxon>Micromonosporales</taxon>
        <taxon>Micromonosporaceae</taxon>
        <taxon>Salinispora</taxon>
    </lineage>
</organism>
<proteinExistence type="predicted"/>
<dbReference type="Gene3D" id="1.10.150.20">
    <property type="entry name" value="5' to 3' exonuclease, C-terminal subdomain"/>
    <property type="match status" value="1"/>
</dbReference>
<reference evidence="4" key="1">
    <citation type="journal article" date="2007" name="Proc. Natl. Acad. Sci. U.S.A.">
        <title>Genome sequencing reveals complex secondary metabolome in the marine actinomycete Salinispora tropica.</title>
        <authorList>
            <person name="Udwary D.W."/>
            <person name="Zeigler L."/>
            <person name="Asolkar R.N."/>
            <person name="Singan V."/>
            <person name="Lapidus A."/>
            <person name="Fenical W."/>
            <person name="Jensen P.R."/>
            <person name="Moore B.S."/>
        </authorList>
    </citation>
    <scope>NUCLEOTIDE SEQUENCE [LARGE SCALE GENOMIC DNA]</scope>
    <source>
        <strain evidence="4">ATCC BAA-916 / DSM 44818 / CNB-440</strain>
    </source>
</reference>
<dbReference type="Proteomes" id="UP000000235">
    <property type="component" value="Chromosome"/>
</dbReference>
<dbReference type="KEGG" id="stp:Strop_2510"/>
<accession>A4X7V6</accession>
<evidence type="ECO:0000256" key="1">
    <source>
        <dbReference type="SAM" id="MobiDB-lite"/>
    </source>
</evidence>
<protein>
    <recommendedName>
        <fullName evidence="5">Helix-hairpin-helix domain-containing protein</fullName>
    </recommendedName>
</protein>
<dbReference type="PATRIC" id="fig|369723.5.peg.2587"/>
<feature type="region of interest" description="Disordered" evidence="1">
    <location>
        <begin position="228"/>
        <end position="251"/>
    </location>
</feature>
<feature type="compositionally biased region" description="Polar residues" evidence="1">
    <location>
        <begin position="78"/>
        <end position="96"/>
    </location>
</feature>
<feature type="compositionally biased region" description="Low complexity" evidence="1">
    <location>
        <begin position="52"/>
        <end position="65"/>
    </location>
</feature>
<evidence type="ECO:0000256" key="2">
    <source>
        <dbReference type="SAM" id="Phobius"/>
    </source>
</evidence>
<feature type="region of interest" description="Disordered" evidence="1">
    <location>
        <begin position="30"/>
        <end position="179"/>
    </location>
</feature>
<feature type="transmembrane region" description="Helical" evidence="2">
    <location>
        <begin position="6"/>
        <end position="23"/>
    </location>
</feature>
<keyword evidence="4" id="KW-1185">Reference proteome</keyword>
<dbReference type="STRING" id="369723.Strop_2510"/>
<dbReference type="HOGENOM" id="CLU_1106506_0_0_11"/>
<dbReference type="RefSeq" id="WP_012013737.1">
    <property type="nucleotide sequence ID" value="NC_009380.1"/>
</dbReference>
<evidence type="ECO:0000313" key="3">
    <source>
        <dbReference type="EMBL" id="ABP54956.1"/>
    </source>
</evidence>
<sequence length="251" mass="25135">MAWSDWPLIVVALLVGAAAGWVVRGRHNAARAGTTEDGTPVAATKTAGGEPTSTSTSTSTSASADTDTDTDTDRPSGTEPTPVQTATASEPASTQIEPAPAREHSSAPGSSLTEPADADTAAPPVVVPRPVAPDTEPADRSAVAADSGPEPDTATAEPKPDTAASGPEPDATDDFRRIQGVGPKMAAALHAAGIRTYRQLAELDVAALRETIRAAGLRGAASLPTWPQQAKTLAKAPEAAGVPSAEGGANA</sequence>
<dbReference type="eggNOG" id="COG3743">
    <property type="taxonomic scope" value="Bacteria"/>
</dbReference>
<dbReference type="Pfam" id="PF14520">
    <property type="entry name" value="HHH_5"/>
    <property type="match status" value="1"/>
</dbReference>
<gene>
    <name evidence="3" type="ordered locus">Strop_2510</name>
</gene>
<keyword evidence="2" id="KW-1133">Transmembrane helix</keyword>
<dbReference type="EMBL" id="CP000667">
    <property type="protein sequence ID" value="ABP54956.1"/>
    <property type="molecule type" value="Genomic_DNA"/>
</dbReference>
<evidence type="ECO:0000313" key="4">
    <source>
        <dbReference type="Proteomes" id="UP000000235"/>
    </source>
</evidence>
<evidence type="ECO:0008006" key="5">
    <source>
        <dbReference type="Google" id="ProtNLM"/>
    </source>
</evidence>